<feature type="repeat" description="ANK" evidence="3">
    <location>
        <begin position="109"/>
        <end position="141"/>
    </location>
</feature>
<accession>A0A8B8DIG7</accession>
<dbReference type="InterPro" id="IPR036770">
    <property type="entry name" value="Ankyrin_rpt-contain_sf"/>
</dbReference>
<dbReference type="RefSeq" id="XP_022327384.1">
    <property type="nucleotide sequence ID" value="XM_022471676.1"/>
</dbReference>
<keyword evidence="4" id="KW-1185">Reference proteome</keyword>
<dbReference type="SUPFAM" id="SSF48403">
    <property type="entry name" value="Ankyrin repeat"/>
    <property type="match status" value="1"/>
</dbReference>
<feature type="repeat" description="ANK" evidence="3">
    <location>
        <begin position="76"/>
        <end position="108"/>
    </location>
</feature>
<evidence type="ECO:0000313" key="4">
    <source>
        <dbReference type="Proteomes" id="UP000694844"/>
    </source>
</evidence>
<keyword evidence="1" id="KW-0677">Repeat</keyword>
<dbReference type="AlphaFoldDB" id="A0A8B8DIG7"/>
<dbReference type="KEGG" id="cvn:111126801"/>
<dbReference type="PROSITE" id="PS50088">
    <property type="entry name" value="ANK_REPEAT"/>
    <property type="match status" value="2"/>
</dbReference>
<gene>
    <name evidence="5" type="primary">LOC111126801</name>
</gene>
<evidence type="ECO:0000313" key="5">
    <source>
        <dbReference type="RefSeq" id="XP_022327384.1"/>
    </source>
</evidence>
<sequence>MESDKAQAQALLMFNCVHQGHFNVLRKLLKAGANPNVFDAEEEPLIFIPVVNGDYETLEVLLESDVCDINIKSLDSSTSALTTAVGLDDLEMVKFLIKAGANVNCIDESGKTPLLLALQDGKFKIAQYLMKQGSDVNIVDGLGQSALFLIANGGNFDCLKTVKKLLKSGYSLEQDSEWISPDEIDFDKVHCTSKISKLLKKFSSKLLSLPSIQSQVSCNCST</sequence>
<organism evidence="4 5">
    <name type="scientific">Crassostrea virginica</name>
    <name type="common">Eastern oyster</name>
    <dbReference type="NCBI Taxonomy" id="6565"/>
    <lineage>
        <taxon>Eukaryota</taxon>
        <taxon>Metazoa</taxon>
        <taxon>Spiralia</taxon>
        <taxon>Lophotrochozoa</taxon>
        <taxon>Mollusca</taxon>
        <taxon>Bivalvia</taxon>
        <taxon>Autobranchia</taxon>
        <taxon>Pteriomorphia</taxon>
        <taxon>Ostreida</taxon>
        <taxon>Ostreoidea</taxon>
        <taxon>Ostreidae</taxon>
        <taxon>Crassostrea</taxon>
    </lineage>
</organism>
<dbReference type="GeneID" id="111126801"/>
<dbReference type="Pfam" id="PF12796">
    <property type="entry name" value="Ank_2"/>
    <property type="match status" value="1"/>
</dbReference>
<dbReference type="OrthoDB" id="6074395at2759"/>
<dbReference type="Pfam" id="PF00023">
    <property type="entry name" value="Ank"/>
    <property type="match status" value="1"/>
</dbReference>
<name>A0A8B8DIG7_CRAVI</name>
<dbReference type="PANTHER" id="PTHR24198">
    <property type="entry name" value="ANKYRIN REPEAT AND PROTEIN KINASE DOMAIN-CONTAINING PROTEIN"/>
    <property type="match status" value="1"/>
</dbReference>
<dbReference type="Gene3D" id="1.25.40.20">
    <property type="entry name" value="Ankyrin repeat-containing domain"/>
    <property type="match status" value="1"/>
</dbReference>
<dbReference type="InterPro" id="IPR002110">
    <property type="entry name" value="Ankyrin_rpt"/>
</dbReference>
<proteinExistence type="predicted"/>
<evidence type="ECO:0000256" key="3">
    <source>
        <dbReference type="PROSITE-ProRule" id="PRU00023"/>
    </source>
</evidence>
<dbReference type="PANTHER" id="PTHR24198:SF165">
    <property type="entry name" value="ANKYRIN REPEAT-CONTAINING PROTEIN-RELATED"/>
    <property type="match status" value="1"/>
</dbReference>
<dbReference type="PROSITE" id="PS50297">
    <property type="entry name" value="ANK_REP_REGION"/>
    <property type="match status" value="2"/>
</dbReference>
<dbReference type="SMART" id="SM00248">
    <property type="entry name" value="ANK"/>
    <property type="match status" value="5"/>
</dbReference>
<protein>
    <submittedName>
        <fullName evidence="5">Ankyrin repeat and SOCS box protein 3-like</fullName>
    </submittedName>
</protein>
<evidence type="ECO:0000256" key="2">
    <source>
        <dbReference type="ARBA" id="ARBA00023043"/>
    </source>
</evidence>
<dbReference type="Proteomes" id="UP000694844">
    <property type="component" value="Chromosome 3"/>
</dbReference>
<keyword evidence="2 3" id="KW-0040">ANK repeat</keyword>
<reference evidence="5" key="1">
    <citation type="submission" date="2025-08" db="UniProtKB">
        <authorList>
            <consortium name="RefSeq"/>
        </authorList>
    </citation>
    <scope>IDENTIFICATION</scope>
    <source>
        <tissue evidence="5">Whole sample</tissue>
    </source>
</reference>
<evidence type="ECO:0000256" key="1">
    <source>
        <dbReference type="ARBA" id="ARBA00022737"/>
    </source>
</evidence>